<evidence type="ECO:0000256" key="1">
    <source>
        <dbReference type="SAM" id="MobiDB-lite"/>
    </source>
</evidence>
<accession>A0ABQ5HLL1</accession>
<evidence type="ECO:0000313" key="3">
    <source>
        <dbReference type="Proteomes" id="UP001151760"/>
    </source>
</evidence>
<sequence length="254" mass="28666">MSDTVGKETSNLYGDLISNTTDDIIGDMVVTAGDTITTVEGKVIGNGMGVYLLLSRVLAKDKSYWILRILRSYRDDSYNYFFRQSGSVETQGECSSTAFGIKEGYIYGGPSLWEAMMTTNALNIEQIYHFQLFGRNRRRSESQQQRRTRRVVARRSATHGMPAGDLESDSVEVKVSPLVCIGRSRRIIVNGAHQNDIRKDYLSCIYDTFYRRDREGNHIGGRVILQRSFTGGPRYMNAHCLDALAICRVHGIPR</sequence>
<keyword evidence="3" id="KW-1185">Reference proteome</keyword>
<dbReference type="EMBL" id="BQNB010019727">
    <property type="protein sequence ID" value="GJT88399.1"/>
    <property type="molecule type" value="Genomic_DNA"/>
</dbReference>
<reference evidence="2" key="2">
    <citation type="submission" date="2022-01" db="EMBL/GenBank/DDBJ databases">
        <authorList>
            <person name="Yamashiro T."/>
            <person name="Shiraishi A."/>
            <person name="Satake H."/>
            <person name="Nakayama K."/>
        </authorList>
    </citation>
    <scope>NUCLEOTIDE SEQUENCE</scope>
</reference>
<dbReference type="Proteomes" id="UP001151760">
    <property type="component" value="Unassembled WGS sequence"/>
</dbReference>
<name>A0ABQ5HLL1_9ASTR</name>
<gene>
    <name evidence="2" type="ORF">Tco_1070116</name>
</gene>
<comment type="caution">
    <text evidence="2">The sequence shown here is derived from an EMBL/GenBank/DDBJ whole genome shotgun (WGS) entry which is preliminary data.</text>
</comment>
<proteinExistence type="predicted"/>
<organism evidence="2 3">
    <name type="scientific">Tanacetum coccineum</name>
    <dbReference type="NCBI Taxonomy" id="301880"/>
    <lineage>
        <taxon>Eukaryota</taxon>
        <taxon>Viridiplantae</taxon>
        <taxon>Streptophyta</taxon>
        <taxon>Embryophyta</taxon>
        <taxon>Tracheophyta</taxon>
        <taxon>Spermatophyta</taxon>
        <taxon>Magnoliopsida</taxon>
        <taxon>eudicotyledons</taxon>
        <taxon>Gunneridae</taxon>
        <taxon>Pentapetalae</taxon>
        <taxon>asterids</taxon>
        <taxon>campanulids</taxon>
        <taxon>Asterales</taxon>
        <taxon>Asteraceae</taxon>
        <taxon>Asteroideae</taxon>
        <taxon>Anthemideae</taxon>
        <taxon>Anthemidinae</taxon>
        <taxon>Tanacetum</taxon>
    </lineage>
</organism>
<feature type="compositionally biased region" description="Basic residues" evidence="1">
    <location>
        <begin position="146"/>
        <end position="157"/>
    </location>
</feature>
<reference evidence="2" key="1">
    <citation type="journal article" date="2022" name="Int. J. Mol. Sci.">
        <title>Draft Genome of Tanacetum Coccineum: Genomic Comparison of Closely Related Tanacetum-Family Plants.</title>
        <authorList>
            <person name="Yamashiro T."/>
            <person name="Shiraishi A."/>
            <person name="Nakayama K."/>
            <person name="Satake H."/>
        </authorList>
    </citation>
    <scope>NUCLEOTIDE SEQUENCE</scope>
</reference>
<protein>
    <submittedName>
        <fullName evidence="2">Uncharacterized protein</fullName>
    </submittedName>
</protein>
<feature type="region of interest" description="Disordered" evidence="1">
    <location>
        <begin position="138"/>
        <end position="157"/>
    </location>
</feature>
<evidence type="ECO:0000313" key="2">
    <source>
        <dbReference type="EMBL" id="GJT88399.1"/>
    </source>
</evidence>